<name>A0A545U6M3_9GAMM</name>
<gene>
    <name evidence="6" type="ORF">FKG94_02695</name>
</gene>
<comment type="function">
    <text evidence="4">Required for resistance to DNA-damaging agents.</text>
</comment>
<keyword evidence="7" id="KW-1185">Reference proteome</keyword>
<proteinExistence type="inferred from homology"/>
<dbReference type="PANTHER" id="PTHR47892">
    <property type="entry name" value="UNIVERSAL STRESS PROTEIN E"/>
    <property type="match status" value="1"/>
</dbReference>
<protein>
    <recommendedName>
        <fullName evidence="5">UspA domain-containing protein</fullName>
    </recommendedName>
</protein>
<dbReference type="Gene3D" id="3.40.50.12370">
    <property type="match status" value="1"/>
</dbReference>
<organism evidence="6 7">
    <name type="scientific">Exilibacterium tricleocarpae</name>
    <dbReference type="NCBI Taxonomy" id="2591008"/>
    <lineage>
        <taxon>Bacteria</taxon>
        <taxon>Pseudomonadati</taxon>
        <taxon>Pseudomonadota</taxon>
        <taxon>Gammaproteobacteria</taxon>
        <taxon>Cellvibrionales</taxon>
        <taxon>Cellvibrionaceae</taxon>
        <taxon>Exilibacterium</taxon>
    </lineage>
</organism>
<reference evidence="6 7" key="1">
    <citation type="submission" date="2019-06" db="EMBL/GenBank/DDBJ databases">
        <title>Whole genome sequence for Cellvibrionaceae sp. R142.</title>
        <authorList>
            <person name="Wang G."/>
        </authorList>
    </citation>
    <scope>NUCLEOTIDE SEQUENCE [LARGE SCALE GENOMIC DNA]</scope>
    <source>
        <strain evidence="6 7">R142</strain>
    </source>
</reference>
<feature type="domain" description="UspA" evidence="5">
    <location>
        <begin position="4"/>
        <end position="123"/>
    </location>
</feature>
<dbReference type="EMBL" id="VHSG01000004">
    <property type="protein sequence ID" value="TQV85116.1"/>
    <property type="molecule type" value="Genomic_DNA"/>
</dbReference>
<feature type="domain" description="UspA" evidence="5">
    <location>
        <begin position="152"/>
        <end position="302"/>
    </location>
</feature>
<comment type="caution">
    <text evidence="6">The sequence shown here is derived from an EMBL/GenBank/DDBJ whole genome shotgun (WGS) entry which is preliminary data.</text>
</comment>
<dbReference type="OrthoDB" id="239260at2"/>
<dbReference type="InterPro" id="IPR006016">
    <property type="entry name" value="UspA"/>
</dbReference>
<dbReference type="PANTHER" id="PTHR47892:SF1">
    <property type="entry name" value="UNIVERSAL STRESS PROTEIN E"/>
    <property type="match status" value="1"/>
</dbReference>
<evidence type="ECO:0000256" key="2">
    <source>
        <dbReference type="ARBA" id="ARBA00008791"/>
    </source>
</evidence>
<evidence type="ECO:0000256" key="1">
    <source>
        <dbReference type="ARBA" id="ARBA00004496"/>
    </source>
</evidence>
<dbReference type="RefSeq" id="WP_142902663.1">
    <property type="nucleotide sequence ID" value="NZ_ML660088.1"/>
</dbReference>
<evidence type="ECO:0000313" key="7">
    <source>
        <dbReference type="Proteomes" id="UP000319732"/>
    </source>
</evidence>
<dbReference type="SUPFAM" id="SSF52402">
    <property type="entry name" value="Adenine nucleotide alpha hydrolases-like"/>
    <property type="match status" value="2"/>
</dbReference>
<accession>A0A545U6M3</accession>
<evidence type="ECO:0000256" key="4">
    <source>
        <dbReference type="ARBA" id="ARBA00037131"/>
    </source>
</evidence>
<dbReference type="Proteomes" id="UP000319732">
    <property type="component" value="Unassembled WGS sequence"/>
</dbReference>
<dbReference type="Pfam" id="PF00582">
    <property type="entry name" value="Usp"/>
    <property type="match status" value="2"/>
</dbReference>
<dbReference type="AlphaFoldDB" id="A0A545U6M3"/>
<evidence type="ECO:0000256" key="3">
    <source>
        <dbReference type="ARBA" id="ARBA00022490"/>
    </source>
</evidence>
<sequence length="311" mass="33638">MRRFKNILVIAGADTDTGENVAIARGAALARRNDARLTLMDVVSAPPATLKQYKGIIDIDELTDLVQSERKKALDHIAAPLLRDGIEVITKVASGRDFIEIIRQVLQGGHDLVIKTAERSTGIFAGGDLHLMRKCPRPVWLLKSALGAGSGKILAAVDLALEADAEGQALNTLIMDLATTLSRWEGGELHMLSCWTLYSESALRHSAFLNVPDAEIEALLDAEQAAQQRCQRQLCARYNDVPFVKHLVKGNPDTCIPTFVRDHEIGTVVMGTVGRSGIPGLFIGNTAETVLQSIDTSVITVKPAGFESPVR</sequence>
<keyword evidence="3" id="KW-0963">Cytoplasm</keyword>
<comment type="similarity">
    <text evidence="2">Belongs to the universal stress protein A family.</text>
</comment>
<evidence type="ECO:0000259" key="5">
    <source>
        <dbReference type="Pfam" id="PF00582"/>
    </source>
</evidence>
<dbReference type="GO" id="GO:0005737">
    <property type="term" value="C:cytoplasm"/>
    <property type="evidence" value="ECO:0007669"/>
    <property type="project" value="UniProtKB-SubCell"/>
</dbReference>
<evidence type="ECO:0000313" key="6">
    <source>
        <dbReference type="EMBL" id="TQV85116.1"/>
    </source>
</evidence>
<comment type="subcellular location">
    <subcellularLocation>
        <location evidence="1">Cytoplasm</location>
    </subcellularLocation>
</comment>